<dbReference type="PRINTS" id="PR01959">
    <property type="entry name" value="SBIMPHPHTASE"/>
</dbReference>
<dbReference type="InterPro" id="IPR020550">
    <property type="entry name" value="Inositol_monophosphatase_CS"/>
</dbReference>
<sequence>METDFADIDQIKRTAVGAAYKGGAFIRERFGKIRKVSKKGAIDLVTEADIGAEEIIIRTVRSRYPDHGILAEESGARNEGAECLWTIDPLDGTTNFTHGLGIFSVSIAFSVRGEEEAGVVFNPMTGELFSAVRGRGADLNGRPVHASSTRELSESLLVTGFPYRFSEIMPDALAVFGRFMEASRGVRRLGSAALDLCFVACGRFEGFWEQNLKPWDTAAGALIAREAGALVTDFSGAPHRPEKKEILAAGPNAHKEMLSLIRTIE</sequence>
<evidence type="ECO:0000256" key="8">
    <source>
        <dbReference type="RuleBase" id="RU364068"/>
    </source>
</evidence>
<feature type="binding site" evidence="7">
    <location>
        <position position="91"/>
    </location>
    <ligand>
        <name>Mg(2+)</name>
        <dbReference type="ChEBI" id="CHEBI:18420"/>
        <label>1</label>
        <note>catalytic</note>
    </ligand>
</feature>
<evidence type="ECO:0000313" key="9">
    <source>
        <dbReference type="EMBL" id="VEN75384.1"/>
    </source>
</evidence>
<dbReference type="PROSITE" id="PS00630">
    <property type="entry name" value="IMP_2"/>
    <property type="match status" value="1"/>
</dbReference>
<dbReference type="Pfam" id="PF00459">
    <property type="entry name" value="Inositol_P"/>
    <property type="match status" value="1"/>
</dbReference>
<dbReference type="InterPro" id="IPR000760">
    <property type="entry name" value="Inositol_monophosphatase-like"/>
</dbReference>
<evidence type="ECO:0000256" key="4">
    <source>
        <dbReference type="ARBA" id="ARBA00022723"/>
    </source>
</evidence>
<dbReference type="FunFam" id="3.30.540.10:FF:000003">
    <property type="entry name" value="Inositol-1-monophosphatase"/>
    <property type="match status" value="1"/>
</dbReference>
<dbReference type="PANTHER" id="PTHR20854:SF4">
    <property type="entry name" value="INOSITOL-1-MONOPHOSPHATASE-RELATED"/>
    <property type="match status" value="1"/>
</dbReference>
<evidence type="ECO:0000256" key="3">
    <source>
        <dbReference type="ARBA" id="ARBA00009759"/>
    </source>
</evidence>
<dbReference type="GO" id="GO:0006020">
    <property type="term" value="P:inositol metabolic process"/>
    <property type="evidence" value="ECO:0007669"/>
    <property type="project" value="TreeGrafter"/>
</dbReference>
<keyword evidence="5 8" id="KW-0378">Hydrolase</keyword>
<dbReference type="InterPro" id="IPR022337">
    <property type="entry name" value="Inositol_monophosphatase_SuhB"/>
</dbReference>
<dbReference type="SUPFAM" id="SSF56655">
    <property type="entry name" value="Carbohydrate phosphatase"/>
    <property type="match status" value="1"/>
</dbReference>
<keyword evidence="4 7" id="KW-0479">Metal-binding</keyword>
<dbReference type="EMBL" id="CAACVI010000051">
    <property type="protein sequence ID" value="VEN75384.1"/>
    <property type="molecule type" value="Genomic_DNA"/>
</dbReference>
<dbReference type="GO" id="GO:0007165">
    <property type="term" value="P:signal transduction"/>
    <property type="evidence" value="ECO:0007669"/>
    <property type="project" value="TreeGrafter"/>
</dbReference>
<dbReference type="AlphaFoldDB" id="A0A484HJU3"/>
<evidence type="ECO:0000256" key="2">
    <source>
        <dbReference type="ARBA" id="ARBA00001946"/>
    </source>
</evidence>
<gene>
    <name evidence="9" type="primary">suhB</name>
    <name evidence="9" type="ORF">EPICR_80077</name>
</gene>
<comment type="catalytic activity">
    <reaction evidence="1 8">
        <text>a myo-inositol phosphate + H2O = myo-inositol + phosphate</text>
        <dbReference type="Rhea" id="RHEA:24056"/>
        <dbReference type="ChEBI" id="CHEBI:15377"/>
        <dbReference type="ChEBI" id="CHEBI:17268"/>
        <dbReference type="ChEBI" id="CHEBI:43474"/>
        <dbReference type="ChEBI" id="CHEBI:84139"/>
        <dbReference type="EC" id="3.1.3.25"/>
    </reaction>
</comment>
<dbReference type="PRINTS" id="PR00377">
    <property type="entry name" value="IMPHPHTASES"/>
</dbReference>
<evidence type="ECO:0000256" key="6">
    <source>
        <dbReference type="ARBA" id="ARBA00022842"/>
    </source>
</evidence>
<name>A0A484HJU3_9BACT</name>
<feature type="binding site" evidence="7">
    <location>
        <position position="90"/>
    </location>
    <ligand>
        <name>Mg(2+)</name>
        <dbReference type="ChEBI" id="CHEBI:18420"/>
        <label>2</label>
    </ligand>
</feature>
<evidence type="ECO:0000256" key="7">
    <source>
        <dbReference type="PIRSR" id="PIRSR600760-2"/>
    </source>
</evidence>
<organism evidence="9">
    <name type="scientific">uncultured Desulfobacteraceae bacterium</name>
    <dbReference type="NCBI Taxonomy" id="218296"/>
    <lineage>
        <taxon>Bacteria</taxon>
        <taxon>Pseudomonadati</taxon>
        <taxon>Thermodesulfobacteriota</taxon>
        <taxon>Desulfobacteria</taxon>
        <taxon>Desulfobacterales</taxon>
        <taxon>Desulfobacteraceae</taxon>
        <taxon>environmental samples</taxon>
    </lineage>
</organism>
<keyword evidence="6 7" id="KW-0460">Magnesium</keyword>
<protein>
    <recommendedName>
        <fullName evidence="8">Inositol-1-monophosphatase</fullName>
        <ecNumber evidence="8">3.1.3.25</ecNumber>
    </recommendedName>
</protein>
<dbReference type="InterPro" id="IPR020583">
    <property type="entry name" value="Inositol_monoP_metal-BS"/>
</dbReference>
<dbReference type="GO" id="GO:0008934">
    <property type="term" value="F:inositol monophosphate 1-phosphatase activity"/>
    <property type="evidence" value="ECO:0007669"/>
    <property type="project" value="InterPro"/>
</dbReference>
<feature type="binding site" evidence="7">
    <location>
        <position position="72"/>
    </location>
    <ligand>
        <name>Mg(2+)</name>
        <dbReference type="ChEBI" id="CHEBI:18420"/>
        <label>1</label>
        <note>catalytic</note>
    </ligand>
</feature>
<feature type="binding site" evidence="7">
    <location>
        <position position="216"/>
    </location>
    <ligand>
        <name>Mg(2+)</name>
        <dbReference type="ChEBI" id="CHEBI:18420"/>
        <label>1</label>
        <note>catalytic</note>
    </ligand>
</feature>
<dbReference type="InterPro" id="IPR033942">
    <property type="entry name" value="IMPase"/>
</dbReference>
<dbReference type="GO" id="GO:0046854">
    <property type="term" value="P:phosphatidylinositol phosphate biosynthetic process"/>
    <property type="evidence" value="ECO:0007669"/>
    <property type="project" value="InterPro"/>
</dbReference>
<comment type="similarity">
    <text evidence="3 8">Belongs to the inositol monophosphatase superfamily.</text>
</comment>
<evidence type="ECO:0000256" key="5">
    <source>
        <dbReference type="ARBA" id="ARBA00022801"/>
    </source>
</evidence>
<dbReference type="CDD" id="cd01639">
    <property type="entry name" value="IMPase"/>
    <property type="match status" value="1"/>
</dbReference>
<dbReference type="GO" id="GO:0046872">
    <property type="term" value="F:metal ion binding"/>
    <property type="evidence" value="ECO:0007669"/>
    <property type="project" value="UniProtKB-KW"/>
</dbReference>
<dbReference type="Gene3D" id="3.30.540.10">
    <property type="entry name" value="Fructose-1,6-Bisphosphatase, subunit A, domain 1"/>
    <property type="match status" value="1"/>
</dbReference>
<reference evidence="9" key="1">
    <citation type="submission" date="2019-01" db="EMBL/GenBank/DDBJ databases">
        <authorList>
            <consortium name="Genoscope - CEA"/>
            <person name="William W."/>
        </authorList>
    </citation>
    <scope>NUCLEOTIDE SEQUENCE</scope>
    <source>
        <strain evidence="9">CR-1</strain>
    </source>
</reference>
<feature type="binding site" evidence="7">
    <location>
        <position position="88"/>
    </location>
    <ligand>
        <name>Mg(2+)</name>
        <dbReference type="ChEBI" id="CHEBI:18420"/>
        <label>1</label>
        <note>catalytic</note>
    </ligand>
</feature>
<dbReference type="PROSITE" id="PS00629">
    <property type="entry name" value="IMP_1"/>
    <property type="match status" value="1"/>
</dbReference>
<accession>A0A484HJU3</accession>
<comment type="cofactor">
    <cofactor evidence="2 7 8">
        <name>Mg(2+)</name>
        <dbReference type="ChEBI" id="CHEBI:18420"/>
    </cofactor>
</comment>
<dbReference type="PANTHER" id="PTHR20854">
    <property type="entry name" value="INOSITOL MONOPHOSPHATASE"/>
    <property type="match status" value="1"/>
</dbReference>
<proteinExistence type="inferred from homology"/>
<evidence type="ECO:0000256" key="1">
    <source>
        <dbReference type="ARBA" id="ARBA00001033"/>
    </source>
</evidence>
<dbReference type="Gene3D" id="3.40.190.80">
    <property type="match status" value="1"/>
</dbReference>
<dbReference type="EC" id="3.1.3.25" evidence="8"/>